<gene>
    <name evidence="1" type="ORF">PoMZ_02682</name>
</gene>
<dbReference type="AlphaFoldDB" id="A0A4P7N5C3"/>
<evidence type="ECO:0000313" key="1">
    <source>
        <dbReference type="EMBL" id="QBZ57747.1"/>
    </source>
</evidence>
<proteinExistence type="predicted"/>
<organism evidence="1 2">
    <name type="scientific">Pyricularia oryzae</name>
    <name type="common">Rice blast fungus</name>
    <name type="synonym">Magnaporthe oryzae</name>
    <dbReference type="NCBI Taxonomy" id="318829"/>
    <lineage>
        <taxon>Eukaryota</taxon>
        <taxon>Fungi</taxon>
        <taxon>Dikarya</taxon>
        <taxon>Ascomycota</taxon>
        <taxon>Pezizomycotina</taxon>
        <taxon>Sordariomycetes</taxon>
        <taxon>Sordariomycetidae</taxon>
        <taxon>Magnaporthales</taxon>
        <taxon>Pyriculariaceae</taxon>
        <taxon>Pyricularia</taxon>
    </lineage>
</organism>
<reference evidence="1 2" key="1">
    <citation type="journal article" date="2019" name="Mol. Biol. Evol.">
        <title>Blast fungal genomes show frequent chromosomal changes, gene gains and losses, and effector gene turnover.</title>
        <authorList>
            <person name="Gomez Luciano L.B."/>
            <person name="Jason Tsai I."/>
            <person name="Chuma I."/>
            <person name="Tosa Y."/>
            <person name="Chen Y.H."/>
            <person name="Li J.Y."/>
            <person name="Li M.Y."/>
            <person name="Jade Lu M.Y."/>
            <person name="Nakayashiki H."/>
            <person name="Li W.H."/>
        </authorList>
    </citation>
    <scope>NUCLEOTIDE SEQUENCE [LARGE SCALE GENOMIC DNA]</scope>
    <source>
        <strain evidence="1">MZ5-1-6</strain>
    </source>
</reference>
<evidence type="ECO:0000313" key="2">
    <source>
        <dbReference type="Proteomes" id="UP000294847"/>
    </source>
</evidence>
<accession>A0A4P7N5C3</accession>
<protein>
    <submittedName>
        <fullName evidence="1">Uncharacterized protein</fullName>
    </submittedName>
</protein>
<sequence length="63" mass="7004">MPFTLKSMPAHSFLKPLEDATRKITDGKGTRDKHLAASLNLRATWPSSDSLSTCSHIEPSYMK</sequence>
<name>A0A4P7N5C3_PYROR</name>
<dbReference type="EMBL" id="CP034205">
    <property type="protein sequence ID" value="QBZ57747.1"/>
    <property type="molecule type" value="Genomic_DNA"/>
</dbReference>
<dbReference type="Proteomes" id="UP000294847">
    <property type="component" value="Chromosome 2"/>
</dbReference>